<gene>
    <name evidence="1" type="ORF">ACFFHK_02580</name>
</gene>
<dbReference type="Proteomes" id="UP001589767">
    <property type="component" value="Unassembled WGS sequence"/>
</dbReference>
<keyword evidence="2" id="KW-1185">Reference proteome</keyword>
<dbReference type="EMBL" id="JBHLWB010000001">
    <property type="protein sequence ID" value="MFC0308592.1"/>
    <property type="molecule type" value="Genomic_DNA"/>
</dbReference>
<dbReference type="Pfam" id="PF10934">
    <property type="entry name" value="Sheath_initiator"/>
    <property type="match status" value="1"/>
</dbReference>
<reference evidence="1 2" key="1">
    <citation type="submission" date="2024-09" db="EMBL/GenBank/DDBJ databases">
        <authorList>
            <person name="Sun Q."/>
            <person name="Mori K."/>
        </authorList>
    </citation>
    <scope>NUCLEOTIDE SEQUENCE [LARGE SCALE GENOMIC DNA]</scope>
    <source>
        <strain evidence="1 2">CCM 7539</strain>
    </source>
</reference>
<dbReference type="RefSeq" id="WP_382368837.1">
    <property type="nucleotide sequence ID" value="NZ_JBHLWB010000001.1"/>
</dbReference>
<accession>A0ABV6H0P8</accession>
<evidence type="ECO:0000313" key="2">
    <source>
        <dbReference type="Proteomes" id="UP001589767"/>
    </source>
</evidence>
<name>A0ABV6H0P8_9PAST</name>
<protein>
    <submittedName>
        <fullName evidence="1">Uncharacterized protein</fullName>
    </submittedName>
</protein>
<comment type="caution">
    <text evidence="1">The sequence shown here is derived from an EMBL/GenBank/DDBJ whole genome shotgun (WGS) entry which is preliminary data.</text>
</comment>
<proteinExistence type="predicted"/>
<dbReference type="InterPro" id="IPR020288">
    <property type="entry name" value="Sheath_initiator"/>
</dbReference>
<organism evidence="1 2">
    <name type="scientific">Gallibacterium trehalosifermentans</name>
    <dbReference type="NCBI Taxonomy" id="516935"/>
    <lineage>
        <taxon>Bacteria</taxon>
        <taxon>Pseudomonadati</taxon>
        <taxon>Pseudomonadota</taxon>
        <taxon>Gammaproteobacteria</taxon>
        <taxon>Pasteurellales</taxon>
        <taxon>Pasteurellaceae</taxon>
        <taxon>Gallibacterium</taxon>
    </lineage>
</organism>
<sequence>MLLDLPWLEKMGRAVDIADLERQVKKQVLTTEGVKQITDYQSHFDPNTRKLTISIDYLDIYGQENRGSY</sequence>
<evidence type="ECO:0000313" key="1">
    <source>
        <dbReference type="EMBL" id="MFC0308592.1"/>
    </source>
</evidence>